<evidence type="ECO:0000313" key="3">
    <source>
        <dbReference type="Proteomes" id="UP001362999"/>
    </source>
</evidence>
<dbReference type="EMBL" id="JAWWNJ010000076">
    <property type="protein sequence ID" value="KAK7006254.1"/>
    <property type="molecule type" value="Genomic_DNA"/>
</dbReference>
<proteinExistence type="predicted"/>
<dbReference type="AlphaFoldDB" id="A0AAW0ABN7"/>
<feature type="region of interest" description="Disordered" evidence="1">
    <location>
        <begin position="158"/>
        <end position="177"/>
    </location>
</feature>
<evidence type="ECO:0000256" key="1">
    <source>
        <dbReference type="SAM" id="MobiDB-lite"/>
    </source>
</evidence>
<name>A0AAW0ABN7_9AGAR</name>
<keyword evidence="3" id="KW-1185">Reference proteome</keyword>
<feature type="non-terminal residue" evidence="2">
    <location>
        <position position="1"/>
    </location>
</feature>
<protein>
    <submittedName>
        <fullName evidence="2">Uncharacterized protein</fullName>
    </submittedName>
</protein>
<feature type="non-terminal residue" evidence="2">
    <location>
        <position position="177"/>
    </location>
</feature>
<sequence>SAWLCQANHIFGRLGINSNLQNYVLLDSVDFVLHLKPCANIAPRNLSGEGYLFLCPLADFQIYPGVLKWPQCPAYWATDPDGAEQLSTELAAELGLPAIEVSTELRARSWNDSAYAGLREFYQEKGFDPDSQDLARYLRQPLYQLSVNTQSRIVEECDADDPGGECKHAISEDAESD</sequence>
<dbReference type="Proteomes" id="UP001362999">
    <property type="component" value="Unassembled WGS sequence"/>
</dbReference>
<gene>
    <name evidence="2" type="ORF">R3P38DRAFT_3602152</name>
</gene>
<comment type="caution">
    <text evidence="2">The sequence shown here is derived from an EMBL/GenBank/DDBJ whole genome shotgun (WGS) entry which is preliminary data.</text>
</comment>
<reference evidence="2 3" key="1">
    <citation type="journal article" date="2024" name="J Genomics">
        <title>Draft genome sequencing and assembly of Favolaschia claudopus CIRM-BRFM 2984 isolated from oak limbs.</title>
        <authorList>
            <person name="Navarro D."/>
            <person name="Drula E."/>
            <person name="Chaduli D."/>
            <person name="Cazenave R."/>
            <person name="Ahrendt S."/>
            <person name="Wang J."/>
            <person name="Lipzen A."/>
            <person name="Daum C."/>
            <person name="Barry K."/>
            <person name="Grigoriev I.V."/>
            <person name="Favel A."/>
            <person name="Rosso M.N."/>
            <person name="Martin F."/>
        </authorList>
    </citation>
    <scope>NUCLEOTIDE SEQUENCE [LARGE SCALE GENOMIC DNA]</scope>
    <source>
        <strain evidence="2 3">CIRM-BRFM 2984</strain>
    </source>
</reference>
<organism evidence="2 3">
    <name type="scientific">Favolaschia claudopus</name>
    <dbReference type="NCBI Taxonomy" id="2862362"/>
    <lineage>
        <taxon>Eukaryota</taxon>
        <taxon>Fungi</taxon>
        <taxon>Dikarya</taxon>
        <taxon>Basidiomycota</taxon>
        <taxon>Agaricomycotina</taxon>
        <taxon>Agaricomycetes</taxon>
        <taxon>Agaricomycetidae</taxon>
        <taxon>Agaricales</taxon>
        <taxon>Marasmiineae</taxon>
        <taxon>Mycenaceae</taxon>
        <taxon>Favolaschia</taxon>
    </lineage>
</organism>
<accession>A0AAW0ABN7</accession>
<evidence type="ECO:0000313" key="2">
    <source>
        <dbReference type="EMBL" id="KAK7006254.1"/>
    </source>
</evidence>